<organism evidence="3 4">
    <name type="scientific">Hafnia alvei</name>
    <dbReference type="NCBI Taxonomy" id="569"/>
    <lineage>
        <taxon>Bacteria</taxon>
        <taxon>Pseudomonadati</taxon>
        <taxon>Pseudomonadota</taxon>
        <taxon>Gammaproteobacteria</taxon>
        <taxon>Enterobacterales</taxon>
        <taxon>Hafniaceae</taxon>
        <taxon>Hafnia</taxon>
    </lineage>
</organism>
<protein>
    <recommendedName>
        <fullName evidence="2">DUF3828 domain-containing protein</fullName>
    </recommendedName>
</protein>
<dbReference type="OrthoDB" id="6629764at2"/>
<dbReference type="AlphaFoldDB" id="A0A1C6Z4Y6"/>
<evidence type="ECO:0000313" key="3">
    <source>
        <dbReference type="EMBL" id="SCM54177.1"/>
    </source>
</evidence>
<keyword evidence="1" id="KW-0732">Signal</keyword>
<dbReference type="Pfam" id="PF12883">
    <property type="entry name" value="DUF3828"/>
    <property type="match status" value="1"/>
</dbReference>
<accession>A0A1C6Z4Y6</accession>
<dbReference type="PROSITE" id="PS51257">
    <property type="entry name" value="PROKAR_LIPOPROTEIN"/>
    <property type="match status" value="1"/>
</dbReference>
<feature type="signal peptide" evidence="1">
    <location>
        <begin position="1"/>
        <end position="21"/>
    </location>
</feature>
<reference evidence="3 4" key="1">
    <citation type="submission" date="2016-09" db="EMBL/GenBank/DDBJ databases">
        <authorList>
            <person name="Capua I."/>
            <person name="De Benedictis P."/>
            <person name="Joannis T."/>
            <person name="Lombin L.H."/>
            <person name="Cattoli G."/>
        </authorList>
    </citation>
    <scope>NUCLEOTIDE SEQUENCE [LARGE SCALE GENOMIC DNA]</scope>
    <source>
        <strain evidence="3 4">GB001</strain>
    </source>
</reference>
<name>A0A1C6Z4Y6_HAFAL</name>
<evidence type="ECO:0000256" key="1">
    <source>
        <dbReference type="SAM" id="SignalP"/>
    </source>
</evidence>
<evidence type="ECO:0000313" key="4">
    <source>
        <dbReference type="Proteomes" id="UP000094844"/>
    </source>
</evidence>
<sequence length="143" mass="16060">MIKILLLLTITLLTGCTSSNKNPAEQVANFYHFYLNTPNTFDGSVSLQPYLEKQTFDQLQKIAKEPEPDTLDADYFTQSQDIGSSWSTHIAVSAPTPAIGGITVEVTLGAANDIQQHLILWLVWQDGWKITRVQGDNEQFLYR</sequence>
<evidence type="ECO:0000259" key="2">
    <source>
        <dbReference type="Pfam" id="PF12883"/>
    </source>
</evidence>
<feature type="chain" id="PRO_5008751873" description="DUF3828 domain-containing protein" evidence="1">
    <location>
        <begin position="22"/>
        <end position="143"/>
    </location>
</feature>
<dbReference type="EMBL" id="FMIQ01000067">
    <property type="protein sequence ID" value="SCM54177.1"/>
    <property type="molecule type" value="Genomic_DNA"/>
</dbReference>
<dbReference type="STRING" id="569.A6V27_14005"/>
<dbReference type="InterPro" id="IPR024289">
    <property type="entry name" value="DUF3828"/>
</dbReference>
<proteinExistence type="predicted"/>
<dbReference type="RefSeq" id="WP_072309894.1">
    <property type="nucleotide sequence ID" value="NZ_FMIQ01000067.1"/>
</dbReference>
<dbReference type="Gene3D" id="3.10.450.50">
    <property type="match status" value="1"/>
</dbReference>
<dbReference type="Proteomes" id="UP000094844">
    <property type="component" value="Unassembled WGS sequence"/>
</dbReference>
<feature type="domain" description="DUF3828" evidence="2">
    <location>
        <begin position="23"/>
        <end position="135"/>
    </location>
</feature>
<gene>
    <name evidence="3" type="ORF">BN1044_03676</name>
</gene>